<dbReference type="Gene3D" id="3.40.50.1700">
    <property type="entry name" value="Glycoside hydrolase family 3 C-terminal domain"/>
    <property type="match status" value="1"/>
</dbReference>
<evidence type="ECO:0000256" key="4">
    <source>
        <dbReference type="ARBA" id="ARBA00023295"/>
    </source>
</evidence>
<dbReference type="SUPFAM" id="SSF52279">
    <property type="entry name" value="Beta-D-glucan exohydrolase, C-terminal domain"/>
    <property type="match status" value="1"/>
</dbReference>
<evidence type="ECO:0000313" key="7">
    <source>
        <dbReference type="EMBL" id="MTH79986.1"/>
    </source>
</evidence>
<dbReference type="PANTHER" id="PTHR42715">
    <property type="entry name" value="BETA-GLUCOSIDASE"/>
    <property type="match status" value="1"/>
</dbReference>
<dbReference type="AlphaFoldDB" id="A0A6L6JEN9"/>
<dbReference type="EMBL" id="WMIE01000024">
    <property type="protein sequence ID" value="MTH79986.1"/>
    <property type="molecule type" value="Genomic_DNA"/>
</dbReference>
<dbReference type="PROSITE" id="PS00775">
    <property type="entry name" value="GLYCOSYL_HYDROL_F3"/>
    <property type="match status" value="1"/>
</dbReference>
<reference evidence="7 8" key="1">
    <citation type="submission" date="2019-11" db="EMBL/GenBank/DDBJ databases">
        <authorList>
            <person name="Dong K."/>
        </authorList>
    </citation>
    <scope>NUCLEOTIDE SEQUENCE [LARGE SCALE GENOMIC DNA]</scope>
    <source>
        <strain evidence="7 8">NBRC 111993</strain>
    </source>
</reference>
<dbReference type="Proteomes" id="UP000478183">
    <property type="component" value="Unassembled WGS sequence"/>
</dbReference>
<keyword evidence="2 5" id="KW-0378">Hydrolase</keyword>
<dbReference type="InterPro" id="IPR036881">
    <property type="entry name" value="Glyco_hydro_3_C_sf"/>
</dbReference>
<evidence type="ECO:0000313" key="8">
    <source>
        <dbReference type="Proteomes" id="UP000478183"/>
    </source>
</evidence>
<dbReference type="PROSITE" id="PS51820">
    <property type="entry name" value="PA14"/>
    <property type="match status" value="1"/>
</dbReference>
<dbReference type="InterPro" id="IPR050288">
    <property type="entry name" value="Cellulose_deg_GH3"/>
</dbReference>
<evidence type="ECO:0000256" key="5">
    <source>
        <dbReference type="RuleBase" id="RU361161"/>
    </source>
</evidence>
<dbReference type="PRINTS" id="PR00133">
    <property type="entry name" value="GLHYDRLASE3"/>
</dbReference>
<dbReference type="Pfam" id="PF00933">
    <property type="entry name" value="Glyco_hydro_3"/>
    <property type="match status" value="1"/>
</dbReference>
<evidence type="ECO:0000256" key="3">
    <source>
        <dbReference type="ARBA" id="ARBA00023277"/>
    </source>
</evidence>
<dbReference type="InterPro" id="IPR037524">
    <property type="entry name" value="PA14/GLEYA"/>
</dbReference>
<sequence>MRDQTETGFSDQDKALLTAGGAMWSTATVAGLPPLNMADGPMGVASGRVDERDIAVLTPAPVALGASWDDDLVRRVGRVVGAEAARSGVDALLAPNLNLPRSPLAGRAFEYFSEDPFLTGALGRAWAEGLQSQGVGAIPKHLTCNDSETERHAVDIQISEATLREVYLLPFEMALAAQPAGFLMAYNRVNGSYCSEHALLMNQIIKSEWQFSGLLVSDWFGVMEGTAAMQAGLDLEMPGPGRQMGGHCLDMLVRGEIDAARLDDAAARVAATARRFAGQGKPAPLDRATLIEAAAAGMVLLKNEGAALPLDPTRHKRVALIGPNWTAPCYQGGTFAKIAVDPSLPTPREAVEAALSDRFDLRFAQGCLPEPILPPMPVTPVGQDDQRGMLVSYFDSHDFSVVPIAIEIRDTNSLTWFARTGIAAAVDRAAGVCAAGIFTPLHTGPHRIYAGGTGAIRVLVDGVEVHANDTVYAPADIMGRLKSGEADCVELDFPDLSPRRIQIELRHVPAHVQGLWYGIEGPDRTEALYAEAETVAANADLVLLMVGETSDASVESKDRQDTQLSTRQLDLIARVRASNPATVVIVNVGHALDLGFAEDVAGLMLALYPGQAFGPALAEVLDGQREPGGRLAFTIARQDTDYPALNLTPQPDGRLSYDEGSLIGYRSFLANGTTPRFGLGEGMGYAAPALLGASLDKDGAVRLRMANAANRSGKAVLQVYAAWPEDRHVALVGYAAPVVAANSEQYVEIGLDLRPLRRWRDGCWLMPQTIRFYAGLSLDDALSRPEFASLAI</sequence>
<dbReference type="InterPro" id="IPR001764">
    <property type="entry name" value="Glyco_hydro_3_N"/>
</dbReference>
<dbReference type="InterPro" id="IPR019800">
    <property type="entry name" value="Glyco_hydro_3_AS"/>
</dbReference>
<dbReference type="OrthoDB" id="9781691at2"/>
<dbReference type="Gene3D" id="2.60.120.260">
    <property type="entry name" value="Galactose-binding domain-like"/>
    <property type="match status" value="1"/>
</dbReference>
<dbReference type="Gene3D" id="3.20.20.300">
    <property type="entry name" value="Glycoside hydrolase, family 3, N-terminal domain"/>
    <property type="match status" value="1"/>
</dbReference>
<name>A0A6L6JEN9_9RHOB</name>
<dbReference type="GO" id="GO:0005975">
    <property type="term" value="P:carbohydrate metabolic process"/>
    <property type="evidence" value="ECO:0007669"/>
    <property type="project" value="InterPro"/>
</dbReference>
<organism evidence="7 8">
    <name type="scientific">Paracoccus aestuariivivens</name>
    <dbReference type="NCBI Taxonomy" id="1820333"/>
    <lineage>
        <taxon>Bacteria</taxon>
        <taxon>Pseudomonadati</taxon>
        <taxon>Pseudomonadota</taxon>
        <taxon>Alphaproteobacteria</taxon>
        <taxon>Rhodobacterales</taxon>
        <taxon>Paracoccaceae</taxon>
        <taxon>Paracoccus</taxon>
    </lineage>
</organism>
<comment type="caution">
    <text evidence="7">The sequence shown here is derived from an EMBL/GenBank/DDBJ whole genome shotgun (WGS) entry which is preliminary data.</text>
</comment>
<dbReference type="InterPro" id="IPR013783">
    <property type="entry name" value="Ig-like_fold"/>
</dbReference>
<proteinExistence type="inferred from homology"/>
<dbReference type="RefSeq" id="WP_155097337.1">
    <property type="nucleotide sequence ID" value="NZ_WMIE01000024.1"/>
</dbReference>
<evidence type="ECO:0000256" key="1">
    <source>
        <dbReference type="ARBA" id="ARBA00005336"/>
    </source>
</evidence>
<dbReference type="PANTHER" id="PTHR42715:SF10">
    <property type="entry name" value="BETA-GLUCOSIDASE"/>
    <property type="match status" value="1"/>
</dbReference>
<keyword evidence="8" id="KW-1185">Reference proteome</keyword>
<comment type="similarity">
    <text evidence="1 5">Belongs to the glycosyl hydrolase 3 family.</text>
</comment>
<dbReference type="Pfam" id="PF01915">
    <property type="entry name" value="Glyco_hydro_3_C"/>
    <property type="match status" value="1"/>
</dbReference>
<feature type="domain" description="PA14" evidence="6">
    <location>
        <begin position="384"/>
        <end position="533"/>
    </location>
</feature>
<keyword evidence="4 5" id="KW-0326">Glycosidase</keyword>
<evidence type="ECO:0000256" key="2">
    <source>
        <dbReference type="ARBA" id="ARBA00022801"/>
    </source>
</evidence>
<gene>
    <name evidence="7" type="ORF">GL286_19960</name>
</gene>
<dbReference type="Gene3D" id="2.60.40.10">
    <property type="entry name" value="Immunoglobulins"/>
    <property type="match status" value="1"/>
</dbReference>
<protein>
    <submittedName>
        <fullName evidence="7">Beta-glucosidase</fullName>
    </submittedName>
</protein>
<dbReference type="InterPro" id="IPR017853">
    <property type="entry name" value="GH"/>
</dbReference>
<dbReference type="InterPro" id="IPR002772">
    <property type="entry name" value="Glyco_hydro_3_C"/>
</dbReference>
<dbReference type="SUPFAM" id="SSF51445">
    <property type="entry name" value="(Trans)glycosidases"/>
    <property type="match status" value="1"/>
</dbReference>
<dbReference type="InterPro" id="IPR036962">
    <property type="entry name" value="Glyco_hydro_3_N_sf"/>
</dbReference>
<accession>A0A6L6JEN9</accession>
<keyword evidence="3" id="KW-0119">Carbohydrate metabolism</keyword>
<evidence type="ECO:0000259" key="6">
    <source>
        <dbReference type="PROSITE" id="PS51820"/>
    </source>
</evidence>
<dbReference type="GO" id="GO:0004553">
    <property type="term" value="F:hydrolase activity, hydrolyzing O-glycosyl compounds"/>
    <property type="evidence" value="ECO:0007669"/>
    <property type="project" value="InterPro"/>
</dbReference>